<dbReference type="InterPro" id="IPR051406">
    <property type="entry name" value="PLD_domain"/>
</dbReference>
<evidence type="ECO:0000256" key="5">
    <source>
        <dbReference type="ARBA" id="ARBA00022963"/>
    </source>
</evidence>
<dbReference type="GO" id="GO:0004630">
    <property type="term" value="F:phospholipase D activity"/>
    <property type="evidence" value="ECO:0007669"/>
    <property type="project" value="UniProtKB-EC"/>
</dbReference>
<dbReference type="EMBL" id="BNAI01000001">
    <property type="protein sequence ID" value="GHF09642.1"/>
    <property type="molecule type" value="Genomic_DNA"/>
</dbReference>
<gene>
    <name evidence="8" type="ORF">GCM10011600_08330</name>
</gene>
<dbReference type="PANTHER" id="PTHR43856">
    <property type="entry name" value="CARDIOLIPIN HYDROLASE"/>
    <property type="match status" value="1"/>
</dbReference>
<comment type="caution">
    <text evidence="8">The sequence shown here is derived from an EMBL/GenBank/DDBJ whole genome shotgun (WGS) entry which is preliminary data.</text>
</comment>
<dbReference type="GO" id="GO:0016891">
    <property type="term" value="F:RNA endonuclease activity producing 5'-phosphomonoesters, hydrolytic mechanism"/>
    <property type="evidence" value="ECO:0007669"/>
    <property type="project" value="TreeGrafter"/>
</dbReference>
<accession>A0A8J3GP62</accession>
<keyword evidence="5" id="KW-0442">Lipid degradation</keyword>
<evidence type="ECO:0000313" key="9">
    <source>
        <dbReference type="Proteomes" id="UP000617531"/>
    </source>
</evidence>
<evidence type="ECO:0000256" key="1">
    <source>
        <dbReference type="ARBA" id="ARBA00000798"/>
    </source>
</evidence>
<dbReference type="PANTHER" id="PTHR43856:SF1">
    <property type="entry name" value="MITOCHONDRIAL CARDIOLIPIN HYDROLASE"/>
    <property type="match status" value="1"/>
</dbReference>
<dbReference type="Proteomes" id="UP000617531">
    <property type="component" value="Unassembled WGS sequence"/>
</dbReference>
<proteinExistence type="inferred from homology"/>
<evidence type="ECO:0000256" key="4">
    <source>
        <dbReference type="ARBA" id="ARBA00022801"/>
    </source>
</evidence>
<reference evidence="8" key="2">
    <citation type="submission" date="2020-09" db="EMBL/GenBank/DDBJ databases">
        <authorList>
            <person name="Sun Q."/>
            <person name="Zhou Y."/>
        </authorList>
    </citation>
    <scope>NUCLEOTIDE SEQUENCE</scope>
    <source>
        <strain evidence="8">CGMCC 1.16548</strain>
    </source>
</reference>
<dbReference type="AlphaFoldDB" id="A0A8J3GP62"/>
<dbReference type="GO" id="GO:0006793">
    <property type="term" value="P:phosphorus metabolic process"/>
    <property type="evidence" value="ECO:0007669"/>
    <property type="project" value="UniProtKB-ARBA"/>
</dbReference>
<dbReference type="InterPro" id="IPR001736">
    <property type="entry name" value="PLipase_D/transphosphatidylase"/>
</dbReference>
<keyword evidence="4" id="KW-0378">Hydrolase</keyword>
<dbReference type="InterPro" id="IPR025202">
    <property type="entry name" value="PLD-like_dom"/>
</dbReference>
<keyword evidence="6" id="KW-0443">Lipid metabolism</keyword>
<dbReference type="Gene3D" id="3.30.870.10">
    <property type="entry name" value="Endonuclease Chain A"/>
    <property type="match status" value="2"/>
</dbReference>
<dbReference type="SUPFAM" id="SSF56024">
    <property type="entry name" value="Phospholipase D/nuclease"/>
    <property type="match status" value="2"/>
</dbReference>
<organism evidence="8 9">
    <name type="scientific">Pseudolysinimonas yzui</name>
    <dbReference type="NCBI Taxonomy" id="2708254"/>
    <lineage>
        <taxon>Bacteria</taxon>
        <taxon>Bacillati</taxon>
        <taxon>Actinomycetota</taxon>
        <taxon>Actinomycetes</taxon>
        <taxon>Micrococcales</taxon>
        <taxon>Microbacteriaceae</taxon>
        <taxon>Pseudolysinimonas</taxon>
    </lineage>
</organism>
<dbReference type="CDD" id="cd09172">
    <property type="entry name" value="PLDc_Nuc_like_unchar1_1"/>
    <property type="match status" value="1"/>
</dbReference>
<protein>
    <recommendedName>
        <fullName evidence="3">phospholipase D</fullName>
        <ecNumber evidence="3">3.1.4.4</ecNumber>
    </recommendedName>
</protein>
<reference evidence="8" key="1">
    <citation type="journal article" date="2014" name="Int. J. Syst. Evol. Microbiol.">
        <title>Complete genome sequence of Corynebacterium casei LMG S-19264T (=DSM 44701T), isolated from a smear-ripened cheese.</title>
        <authorList>
            <consortium name="US DOE Joint Genome Institute (JGI-PGF)"/>
            <person name="Walter F."/>
            <person name="Albersmeier A."/>
            <person name="Kalinowski J."/>
            <person name="Ruckert C."/>
        </authorList>
    </citation>
    <scope>NUCLEOTIDE SEQUENCE</scope>
    <source>
        <strain evidence="8">CGMCC 1.16548</strain>
    </source>
</reference>
<evidence type="ECO:0000256" key="2">
    <source>
        <dbReference type="ARBA" id="ARBA00008664"/>
    </source>
</evidence>
<dbReference type="EC" id="3.1.4.4" evidence="3"/>
<evidence type="ECO:0000313" key="8">
    <source>
        <dbReference type="EMBL" id="GHF09642.1"/>
    </source>
</evidence>
<feature type="domain" description="PLD phosphodiesterase" evidence="7">
    <location>
        <begin position="430"/>
        <end position="461"/>
    </location>
</feature>
<sequence length="544" mass="59983">MLAVAGSFVVTLGWDLSLGRIRSRKVLGFAIRRHRHSDGEVAWLTGLKTFESVEAHPPPGVGRSSRIHPFQTFQWADYSVSPGQTYTYRVVARKGQPTALVDDARVEVTVTTEQVDQGRHAVFFNRGAIASQEYARRFQNRPPDEVGPAAYDWLSRGLVEGLETFIAQAGAGDELHGAFYEFESPRIHAALAAARDRGATITVLYDADSARAGNEAALAASGIAALCKPRTRSGGFAHNKFFVYSPAGQPAQVWTGSTNLSENGIFGHSNNAHIVRDAGVAASYRAYWDILDADLTRKPTATAVTALSPSPPAHPAAGHPDTDVVFSPRLDLEVLDWYAARAKAAKRGLFMTFAFGMDARFVEAYDRPDRALRFALMEKKGNGATFAEQSKTIDRIRRLPNTTIAVGARIELNSFDRWLAETDRATGDAHVLYVHTKYMLVDPLGPDPLIVIGSANFSKASTESNDENMLVIRGAPAVADVYLGEFMRLFSHYAFRESLAQKNRRTFDAAFQPNYLHESTQWAETGYFDTGSDRYLRRRYFSGT</sequence>
<dbReference type="Pfam" id="PF13091">
    <property type="entry name" value="PLDc_2"/>
    <property type="match status" value="2"/>
</dbReference>
<comment type="similarity">
    <text evidence="2">Belongs to the phospholipase D family.</text>
</comment>
<evidence type="ECO:0000256" key="6">
    <source>
        <dbReference type="ARBA" id="ARBA00023098"/>
    </source>
</evidence>
<evidence type="ECO:0000259" key="7">
    <source>
        <dbReference type="PROSITE" id="PS50035"/>
    </source>
</evidence>
<name>A0A8J3GP62_9MICO</name>
<comment type="catalytic activity">
    <reaction evidence="1">
        <text>a 1,2-diacyl-sn-glycero-3-phosphocholine + H2O = a 1,2-diacyl-sn-glycero-3-phosphate + choline + H(+)</text>
        <dbReference type="Rhea" id="RHEA:14445"/>
        <dbReference type="ChEBI" id="CHEBI:15354"/>
        <dbReference type="ChEBI" id="CHEBI:15377"/>
        <dbReference type="ChEBI" id="CHEBI:15378"/>
        <dbReference type="ChEBI" id="CHEBI:57643"/>
        <dbReference type="ChEBI" id="CHEBI:58608"/>
        <dbReference type="EC" id="3.1.4.4"/>
    </reaction>
</comment>
<keyword evidence="9" id="KW-1185">Reference proteome</keyword>
<dbReference type="GO" id="GO:0016042">
    <property type="term" value="P:lipid catabolic process"/>
    <property type="evidence" value="ECO:0007669"/>
    <property type="project" value="UniProtKB-KW"/>
</dbReference>
<evidence type="ECO:0000256" key="3">
    <source>
        <dbReference type="ARBA" id="ARBA00012027"/>
    </source>
</evidence>
<dbReference type="PROSITE" id="PS50035">
    <property type="entry name" value="PLD"/>
    <property type="match status" value="1"/>
</dbReference>